<evidence type="ECO:0000313" key="7">
    <source>
        <dbReference type="EMBL" id="PIQ72278.1"/>
    </source>
</evidence>
<keyword evidence="2 5" id="KW-0812">Transmembrane</keyword>
<accession>A0A2H0KLY4</accession>
<reference evidence="7 8" key="1">
    <citation type="submission" date="2017-09" db="EMBL/GenBank/DDBJ databases">
        <title>Depth-based differentiation of microbial function through sediment-hosted aquifers and enrichment of novel symbionts in the deep terrestrial subsurface.</title>
        <authorList>
            <person name="Probst A.J."/>
            <person name="Ladd B."/>
            <person name="Jarett J.K."/>
            <person name="Geller-Mcgrath D.E."/>
            <person name="Sieber C.M."/>
            <person name="Emerson J.B."/>
            <person name="Anantharaman K."/>
            <person name="Thomas B.C."/>
            <person name="Malmstrom R."/>
            <person name="Stieglmeier M."/>
            <person name="Klingl A."/>
            <person name="Woyke T."/>
            <person name="Ryan C.M."/>
            <person name="Banfield J.F."/>
        </authorList>
    </citation>
    <scope>NUCLEOTIDE SEQUENCE [LARGE SCALE GENOMIC DNA]</scope>
    <source>
        <strain evidence="7">CG11_big_fil_rev_8_21_14_0_20_35_14</strain>
    </source>
</reference>
<organism evidence="7 8">
    <name type="scientific">Candidatus Roizmanbacteria bacterium CG11_big_fil_rev_8_21_14_0_20_35_14</name>
    <dbReference type="NCBI Taxonomy" id="1974855"/>
    <lineage>
        <taxon>Bacteria</taxon>
        <taxon>Candidatus Roizmaniibacteriota</taxon>
    </lineage>
</organism>
<evidence type="ECO:0000256" key="1">
    <source>
        <dbReference type="ARBA" id="ARBA00004141"/>
    </source>
</evidence>
<comment type="caution">
    <text evidence="7">The sequence shown here is derived from an EMBL/GenBank/DDBJ whole genome shotgun (WGS) entry which is preliminary data.</text>
</comment>
<name>A0A2H0KLY4_9BACT</name>
<protein>
    <recommendedName>
        <fullName evidence="6">O-antigen ligase-related domain-containing protein</fullName>
    </recommendedName>
</protein>
<dbReference type="InterPro" id="IPR051533">
    <property type="entry name" value="WaaL-like"/>
</dbReference>
<evidence type="ECO:0000256" key="3">
    <source>
        <dbReference type="ARBA" id="ARBA00022989"/>
    </source>
</evidence>
<feature type="transmembrane region" description="Helical" evidence="5">
    <location>
        <begin position="28"/>
        <end position="48"/>
    </location>
</feature>
<dbReference type="Proteomes" id="UP000229570">
    <property type="component" value="Unassembled WGS sequence"/>
</dbReference>
<proteinExistence type="predicted"/>
<feature type="domain" description="O-antigen ligase-related" evidence="6">
    <location>
        <begin position="168"/>
        <end position="300"/>
    </location>
</feature>
<feature type="transmembrane region" description="Helical" evidence="5">
    <location>
        <begin position="360"/>
        <end position="383"/>
    </location>
</feature>
<keyword evidence="3 5" id="KW-1133">Transmembrane helix</keyword>
<dbReference type="PANTHER" id="PTHR37422:SF13">
    <property type="entry name" value="LIPOPOLYSACCHARIDE BIOSYNTHESIS PROTEIN PA4999-RELATED"/>
    <property type="match status" value="1"/>
</dbReference>
<dbReference type="AlphaFoldDB" id="A0A2H0KLY4"/>
<evidence type="ECO:0000256" key="4">
    <source>
        <dbReference type="ARBA" id="ARBA00023136"/>
    </source>
</evidence>
<dbReference type="PANTHER" id="PTHR37422">
    <property type="entry name" value="TEICHURONIC ACID BIOSYNTHESIS PROTEIN TUAE"/>
    <property type="match status" value="1"/>
</dbReference>
<feature type="transmembrane region" description="Helical" evidence="5">
    <location>
        <begin position="284"/>
        <end position="308"/>
    </location>
</feature>
<dbReference type="InterPro" id="IPR007016">
    <property type="entry name" value="O-antigen_ligase-rel_domated"/>
</dbReference>
<dbReference type="Pfam" id="PF04932">
    <property type="entry name" value="Wzy_C"/>
    <property type="match status" value="1"/>
</dbReference>
<evidence type="ECO:0000313" key="8">
    <source>
        <dbReference type="Proteomes" id="UP000229570"/>
    </source>
</evidence>
<evidence type="ECO:0000256" key="5">
    <source>
        <dbReference type="SAM" id="Phobius"/>
    </source>
</evidence>
<evidence type="ECO:0000259" key="6">
    <source>
        <dbReference type="Pfam" id="PF04932"/>
    </source>
</evidence>
<feature type="transmembrane region" description="Helical" evidence="5">
    <location>
        <begin position="205"/>
        <end position="223"/>
    </location>
</feature>
<feature type="transmembrane region" description="Helical" evidence="5">
    <location>
        <begin position="114"/>
        <end position="132"/>
    </location>
</feature>
<dbReference type="GO" id="GO:0016020">
    <property type="term" value="C:membrane"/>
    <property type="evidence" value="ECO:0007669"/>
    <property type="project" value="UniProtKB-SubCell"/>
</dbReference>
<feature type="transmembrane region" description="Helical" evidence="5">
    <location>
        <begin position="84"/>
        <end position="102"/>
    </location>
</feature>
<gene>
    <name evidence="7" type="ORF">COV86_03885</name>
</gene>
<dbReference type="EMBL" id="PCVL01000056">
    <property type="protein sequence ID" value="PIQ72278.1"/>
    <property type="molecule type" value="Genomic_DNA"/>
</dbReference>
<comment type="subcellular location">
    <subcellularLocation>
        <location evidence="1">Membrane</location>
        <topology evidence="1">Multi-pass membrane protein</topology>
    </subcellularLocation>
</comment>
<feature type="transmembrane region" description="Helical" evidence="5">
    <location>
        <begin position="315"/>
        <end position="348"/>
    </location>
</feature>
<keyword evidence="4 5" id="KW-0472">Membrane</keyword>
<feature type="transmembrane region" description="Helical" evidence="5">
    <location>
        <begin position="60"/>
        <end position="78"/>
    </location>
</feature>
<evidence type="ECO:0000256" key="2">
    <source>
        <dbReference type="ARBA" id="ARBA00022692"/>
    </source>
</evidence>
<sequence length="526" mass="61758">MPFSFVLFLFSLGAIFISDILPVVNNSYKLTDFIVLFAPFFLFFLAKIEGKKFYLPIKSTILYLLFIVFSIISVFFAIDKEIALNYLFIYISCYFFFVFAYNYKDYLDKYFKKFLVITSLFFILLFSINYLFKLNLFNEGGSLFFNYGHNQIGNFLVVGFTLVFPNLLSLLFLIFIILSYSRTAYLTLILMILIQTFKKKLDKKILLPGVFFVLITLIFFILTSKNILFTQNKKIFGVRDVYFSYALSSIKEKPLFGIGQGNFLSAVSKRQVNWNENTTTAHNFILDILAENGVIAAIFFTLFFISVFKNKRNHYFLAFLVLTLVFMLDFSYRFNLFLILWFVLAGINSDEKQKIIDGKILIFIIVLFTFIFGQINLLTNYYLNSDVSEKSLIFNPCRKEIFRKIIDNRIKEGKIIDAKKYLVRYDKFFGQSAHVILEEAAFYEKINELKKTLSLRNKALKLHPLDMNNLSKILELLKDIKDEEEGKRIFTVLLKSMKQHIIYGKNTDLFRVIDIFCREEKLDCIK</sequence>